<gene>
    <name evidence="3" type="ORF">A4X13_0g1468</name>
</gene>
<dbReference type="OrthoDB" id="2678472at2759"/>
<proteinExistence type="predicted"/>
<accession>A0A177TF29</accession>
<dbReference type="AlphaFoldDB" id="A0A177TF29"/>
<evidence type="ECO:0000313" key="4">
    <source>
        <dbReference type="Proteomes" id="UP000077521"/>
    </source>
</evidence>
<evidence type="ECO:0000259" key="2">
    <source>
        <dbReference type="Pfam" id="PF00975"/>
    </source>
</evidence>
<dbReference type="Gene3D" id="3.40.50.1820">
    <property type="entry name" value="alpha/beta hydrolase"/>
    <property type="match status" value="1"/>
</dbReference>
<protein>
    <recommendedName>
        <fullName evidence="2">Thioesterase domain-containing protein</fullName>
    </recommendedName>
</protein>
<organism evidence="3 4">
    <name type="scientific">Tilletia indica</name>
    <dbReference type="NCBI Taxonomy" id="43049"/>
    <lineage>
        <taxon>Eukaryota</taxon>
        <taxon>Fungi</taxon>
        <taxon>Dikarya</taxon>
        <taxon>Basidiomycota</taxon>
        <taxon>Ustilaginomycotina</taxon>
        <taxon>Exobasidiomycetes</taxon>
        <taxon>Tilletiales</taxon>
        <taxon>Tilletiaceae</taxon>
        <taxon>Tilletia</taxon>
    </lineage>
</organism>
<dbReference type="Proteomes" id="UP000077521">
    <property type="component" value="Unassembled WGS sequence"/>
</dbReference>
<dbReference type="SUPFAM" id="SSF53474">
    <property type="entry name" value="alpha/beta-Hydrolases"/>
    <property type="match status" value="1"/>
</dbReference>
<dbReference type="InterPro" id="IPR001031">
    <property type="entry name" value="Thioesterase"/>
</dbReference>
<evidence type="ECO:0000256" key="1">
    <source>
        <dbReference type="SAM" id="MobiDB-lite"/>
    </source>
</evidence>
<evidence type="ECO:0000313" key="3">
    <source>
        <dbReference type="EMBL" id="KAE8258755.1"/>
    </source>
</evidence>
<name>A0A177TF29_9BASI</name>
<keyword evidence="4" id="KW-1185">Reference proteome</keyword>
<dbReference type="InterPro" id="IPR029058">
    <property type="entry name" value="AB_hydrolase_fold"/>
</dbReference>
<dbReference type="EMBL" id="LWDF02000058">
    <property type="protein sequence ID" value="KAE8258755.1"/>
    <property type="molecule type" value="Genomic_DNA"/>
</dbReference>
<comment type="caution">
    <text evidence="3">The sequence shown here is derived from an EMBL/GenBank/DDBJ whole genome shotgun (WGS) entry which is preliminary data.</text>
</comment>
<reference evidence="3" key="2">
    <citation type="journal article" date="2019" name="IMA Fungus">
        <title>Genome sequencing and comparison of five Tilletia species to identify candidate genes for the detection of regulated species infecting wheat.</title>
        <authorList>
            <person name="Nguyen H.D.T."/>
            <person name="Sultana T."/>
            <person name="Kesanakurti P."/>
            <person name="Hambleton S."/>
        </authorList>
    </citation>
    <scope>NUCLEOTIDE SEQUENCE</scope>
    <source>
        <strain evidence="3">DAOMC 236416</strain>
    </source>
</reference>
<feature type="region of interest" description="Disordered" evidence="1">
    <location>
        <begin position="276"/>
        <end position="295"/>
    </location>
</feature>
<feature type="compositionally biased region" description="Acidic residues" evidence="1">
    <location>
        <begin position="282"/>
        <end position="295"/>
    </location>
</feature>
<feature type="domain" description="Thioesterase" evidence="2">
    <location>
        <begin position="19"/>
        <end position="174"/>
    </location>
</feature>
<reference evidence="3" key="1">
    <citation type="submission" date="2016-04" db="EMBL/GenBank/DDBJ databases">
        <authorList>
            <person name="Nguyen H.D."/>
            <person name="Samba Siva P."/>
            <person name="Cullis J."/>
            <person name="Levesque C.A."/>
            <person name="Hambleton S."/>
        </authorList>
    </citation>
    <scope>NUCLEOTIDE SEQUENCE</scope>
    <source>
        <strain evidence="3">DAOMC 236416</strain>
    </source>
</reference>
<sequence length="411" mass="46171">MLDPIFHLQGASSSTALAPLFLIHPISGFALSYLALGPLTTTNRPIYGINARIITESDCKESYLPASVTELADEYICLIEASGLKNPSQPWLIGGWSYGGMVAFAMACKLQARGSQVLDCIMIDSIWPYLYPTLSDEFEKETLTDMVHLAIQQRVLPSPNHRNAEKIHTLLSRTAHDTEPQPDALMEILDLDQELYEGDEEWSYLPRKAGRSASCATTVSTSASSSGPATPNEESYMPILWSEDYTLAAPFVSQSPERKTRDMWAYKIDTNIVAHGTKGHADDEDDAEDEDDEGDEDEIVQLLLRVRMHIGHSLQLLSQARLMWTTPYSGRLSLLRCNIMGSASSKMRRERISYFQERLQHQTLGWNSNGEVPQLRVFHYQQPVTHDECFDQPFVLETTQLLATALRDLIQ</sequence>
<dbReference type="Pfam" id="PF00975">
    <property type="entry name" value="Thioesterase"/>
    <property type="match status" value="1"/>
</dbReference>